<dbReference type="Pfam" id="PF03992">
    <property type="entry name" value="ABM"/>
    <property type="match status" value="1"/>
</dbReference>
<dbReference type="Gene3D" id="3.30.70.100">
    <property type="match status" value="1"/>
</dbReference>
<name>A0ABY2QKI9_9SPHN</name>
<gene>
    <name evidence="2" type="ORF">E5988_02910</name>
</gene>
<dbReference type="InterPro" id="IPR006311">
    <property type="entry name" value="TAT_signal"/>
</dbReference>
<dbReference type="SUPFAM" id="SSF54909">
    <property type="entry name" value="Dimeric alpha+beta barrel"/>
    <property type="match status" value="1"/>
</dbReference>
<dbReference type="EMBL" id="SSTI01000002">
    <property type="protein sequence ID" value="THG41488.1"/>
    <property type="molecule type" value="Genomic_DNA"/>
</dbReference>
<dbReference type="PROSITE" id="PS51318">
    <property type="entry name" value="TAT"/>
    <property type="match status" value="1"/>
</dbReference>
<accession>A0ABY2QKI9</accession>
<organism evidence="2 3">
    <name type="scientific">Sphingomonas olei</name>
    <dbReference type="NCBI Taxonomy" id="1886787"/>
    <lineage>
        <taxon>Bacteria</taxon>
        <taxon>Pseudomonadati</taxon>
        <taxon>Pseudomonadota</taxon>
        <taxon>Alphaproteobacteria</taxon>
        <taxon>Sphingomonadales</taxon>
        <taxon>Sphingomonadaceae</taxon>
        <taxon>Sphingomonas</taxon>
    </lineage>
</organism>
<evidence type="ECO:0000259" key="1">
    <source>
        <dbReference type="PROSITE" id="PS51725"/>
    </source>
</evidence>
<reference evidence="2 3" key="1">
    <citation type="submission" date="2019-04" db="EMBL/GenBank/DDBJ databases">
        <title>Microbes associate with the intestines of laboratory mice.</title>
        <authorList>
            <person name="Navarre W."/>
            <person name="Wong E."/>
            <person name="Huang K.C."/>
            <person name="Tropini C."/>
            <person name="Ng K."/>
            <person name="Yu B."/>
        </authorList>
    </citation>
    <scope>NUCLEOTIDE SEQUENCE [LARGE SCALE GENOMIC DNA]</scope>
    <source>
        <strain evidence="2 3">NM83_B4-11</strain>
    </source>
</reference>
<protein>
    <submittedName>
        <fullName evidence="2">Antibiotic biosynthesis monooxygenase</fullName>
    </submittedName>
</protein>
<feature type="domain" description="ABM" evidence="1">
    <location>
        <begin position="31"/>
        <end position="117"/>
    </location>
</feature>
<keyword evidence="2" id="KW-0560">Oxidoreductase</keyword>
<dbReference type="NCBIfam" id="TIGR01409">
    <property type="entry name" value="TAT_signal_seq"/>
    <property type="match status" value="1"/>
</dbReference>
<dbReference type="InterPro" id="IPR011008">
    <property type="entry name" value="Dimeric_a/b-barrel"/>
</dbReference>
<dbReference type="GO" id="GO:0004497">
    <property type="term" value="F:monooxygenase activity"/>
    <property type="evidence" value="ECO:0007669"/>
    <property type="project" value="UniProtKB-KW"/>
</dbReference>
<dbReference type="InterPro" id="IPR007138">
    <property type="entry name" value="ABM_dom"/>
</dbReference>
<dbReference type="InterPro" id="IPR019546">
    <property type="entry name" value="TAT_signal_bac_arc"/>
</dbReference>
<keyword evidence="2" id="KW-0503">Monooxygenase</keyword>
<dbReference type="PROSITE" id="PS51725">
    <property type="entry name" value="ABM"/>
    <property type="match status" value="1"/>
</dbReference>
<keyword evidence="3" id="KW-1185">Reference proteome</keyword>
<evidence type="ECO:0000313" key="2">
    <source>
        <dbReference type="EMBL" id="THG41488.1"/>
    </source>
</evidence>
<comment type="caution">
    <text evidence="2">The sequence shown here is derived from an EMBL/GenBank/DDBJ whole genome shotgun (WGS) entry which is preliminary data.</text>
</comment>
<evidence type="ECO:0000313" key="3">
    <source>
        <dbReference type="Proteomes" id="UP000308038"/>
    </source>
</evidence>
<dbReference type="Proteomes" id="UP000308038">
    <property type="component" value="Unassembled WGS sequence"/>
</dbReference>
<proteinExistence type="predicted"/>
<sequence length="128" mass="13404">MTWERRTFLAGTAAAAVVGPFGAMAKGTGMYGLIGKMTAQPGKRAELTAILLDGVAGMPGCLSYVVADDPAEADTIWITEVWTDQVSHVASLQMPSVRDAITRGRPLIAGMERIAETRPLGGTGLSAR</sequence>